<proteinExistence type="inferred from homology"/>
<evidence type="ECO:0000256" key="2">
    <source>
        <dbReference type="ARBA" id="ARBA00022804"/>
    </source>
</evidence>
<evidence type="ECO:0000256" key="4">
    <source>
        <dbReference type="ARBA" id="ARBA00023296"/>
    </source>
</evidence>
<gene>
    <name evidence="6" type="primary">ESO002_1</name>
</gene>
<dbReference type="EMBL" id="BK013381">
    <property type="protein sequence ID" value="DAD49923.1"/>
    <property type="molecule type" value="Genomic_RNA"/>
</dbReference>
<sequence>MFNNSLTEEITSQCHTGTWPPPLASETDVGGPMLLHRVRDQHLVTAPINSGFTRGRTGLSQVLGYTLGLQPAVAGSGSVMDAFGTSAIARVLPTNPNASLATAIGELRQDGLPRLPGSSLKDSTSNARKAGGEYLNVEFGWLPLVSDLQDFARSVRNSRQLIDQYVRDSDRKIRRRYTPEGVESTSVFTGTGRFFGQNIIGTGTTVSRKDDTRLWFSGAFKYHVPIDDGFYNRLLRFEALANHLFGTRITPELVWNLAPWSWAVDWFTNAGDVIHNISLLGVDGLVMQYGYAMRHHSVSELISGGFSFVESGKTHSGWCQRLVATEYKQRVRANPYGFGIDDVSLSNAQLAILAALGLSRGKRTSQ</sequence>
<accession>A0A8S5KXP3</accession>
<keyword evidence="3" id="KW-0946">Virion</keyword>
<organism evidence="6 7">
    <name type="scientific">ssRNA phage ESO002</name>
    <dbReference type="NCBI Taxonomy" id="2786009"/>
    <lineage>
        <taxon>Viruses</taxon>
        <taxon>Riboviria</taxon>
        <taxon>Orthornavirae</taxon>
        <taxon>Lenarviricota</taxon>
        <taxon>Leviviricetes</taxon>
        <taxon>Timlovirales</taxon>
        <taxon>Steitzviridae</taxon>
        <taxon>Hodnevirus</taxon>
        <taxon>Hodnevirus paludicola</taxon>
        <taxon>Gredihovirus paludicola</taxon>
    </lineage>
</organism>
<evidence type="ECO:0000256" key="5">
    <source>
        <dbReference type="ARBA" id="ARBA00035110"/>
    </source>
</evidence>
<dbReference type="RefSeq" id="YP_010770555.1">
    <property type="nucleotide sequence ID" value="NC_074323.1"/>
</dbReference>
<name>A0A8S5KXP3_9VIRU</name>
<dbReference type="InterPro" id="IPR005563">
    <property type="entry name" value="A_protein"/>
</dbReference>
<reference evidence="6" key="1">
    <citation type="submission" date="2020-09" db="EMBL/GenBank/DDBJ databases">
        <title>Leviviricetes taxonomy.</title>
        <authorList>
            <person name="Stockdale S.R."/>
            <person name="Callanan J."/>
            <person name="Adriaenssens E.M."/>
            <person name="Kuhn J.H."/>
            <person name="Rumnieks J."/>
            <person name="Shkoporov A."/>
            <person name="Draper L.A."/>
            <person name="Ross P."/>
            <person name="Hill C."/>
        </authorList>
    </citation>
    <scope>NUCLEOTIDE SEQUENCE</scope>
</reference>
<dbReference type="GeneID" id="80400016"/>
<evidence type="ECO:0000256" key="1">
    <source>
        <dbReference type="ARBA" id="ARBA00022581"/>
    </source>
</evidence>
<keyword evidence="1" id="KW-0945">Host-virus interaction</keyword>
<dbReference type="Pfam" id="PF03863">
    <property type="entry name" value="Phage_mat-A"/>
    <property type="match status" value="1"/>
</dbReference>
<keyword evidence="4" id="KW-1160">Virus entry into host cell</keyword>
<protein>
    <submittedName>
        <fullName evidence="6">Maturation protein</fullName>
    </submittedName>
</protein>
<evidence type="ECO:0000313" key="7">
    <source>
        <dbReference type="Proteomes" id="UP000676882"/>
    </source>
</evidence>
<dbReference type="GO" id="GO:0039666">
    <property type="term" value="P:virion attachment to host cell pilus"/>
    <property type="evidence" value="ECO:0007669"/>
    <property type="project" value="UniProtKB-KW"/>
</dbReference>
<dbReference type="Proteomes" id="UP000676882">
    <property type="component" value="Segment"/>
</dbReference>
<evidence type="ECO:0000313" key="6">
    <source>
        <dbReference type="EMBL" id="DAD49923.1"/>
    </source>
</evidence>
<keyword evidence="2" id="KW-1161">Viral attachment to host cell</keyword>
<dbReference type="KEGG" id="vg:80400016"/>
<keyword evidence="3" id="KW-1175">Viral attachment to host cell pilus</keyword>
<keyword evidence="7" id="KW-1185">Reference proteome</keyword>
<comment type="similarity">
    <text evidence="5">Belongs to the Leviviricetes maturation protein family.</text>
</comment>
<evidence type="ECO:0000256" key="3">
    <source>
        <dbReference type="ARBA" id="ARBA00023104"/>
    </source>
</evidence>